<keyword evidence="3" id="KW-1185">Reference proteome</keyword>
<keyword evidence="1" id="KW-0812">Transmembrane</keyword>
<evidence type="ECO:0000313" key="2">
    <source>
        <dbReference type="EMBL" id="KAL1852814.1"/>
    </source>
</evidence>
<proteinExistence type="predicted"/>
<keyword evidence="1" id="KW-0472">Membrane</keyword>
<name>A0ABR3W4C1_9PEZI</name>
<comment type="caution">
    <text evidence="2">The sequence shown here is derived from an EMBL/GenBank/DDBJ whole genome shotgun (WGS) entry which is preliminary data.</text>
</comment>
<feature type="transmembrane region" description="Helical" evidence="1">
    <location>
        <begin position="116"/>
        <end position="138"/>
    </location>
</feature>
<evidence type="ECO:0000313" key="3">
    <source>
        <dbReference type="Proteomes" id="UP001583177"/>
    </source>
</evidence>
<accession>A0ABR3W4C1</accession>
<keyword evidence="1" id="KW-1133">Transmembrane helix</keyword>
<sequence>MVFNSFSTELPMASGLETREEELSDASMIYLVNTSTSYLFSQEGRSAILDNITASDISIRLGQIINTYLMISQATDSISRGSLRADPMGDVDNTVKNVTTTMWIVDTEEIYTINTAWLAAFFVTAIAMLVGSVVGAVFCHSSVTPEILGFASAAIRDSRYVNLAPGFGGLGGLEMTKAFEKIEFRYGVVERSESGQDVLGVSWKVNAGRVKKGVPYV</sequence>
<gene>
    <name evidence="2" type="ORF">Daus18300_012058</name>
</gene>
<dbReference type="Proteomes" id="UP001583177">
    <property type="component" value="Unassembled WGS sequence"/>
</dbReference>
<organism evidence="2 3">
    <name type="scientific">Diaporthe australafricana</name>
    <dbReference type="NCBI Taxonomy" id="127596"/>
    <lineage>
        <taxon>Eukaryota</taxon>
        <taxon>Fungi</taxon>
        <taxon>Dikarya</taxon>
        <taxon>Ascomycota</taxon>
        <taxon>Pezizomycotina</taxon>
        <taxon>Sordariomycetes</taxon>
        <taxon>Sordariomycetidae</taxon>
        <taxon>Diaporthales</taxon>
        <taxon>Diaporthaceae</taxon>
        <taxon>Diaporthe</taxon>
    </lineage>
</organism>
<evidence type="ECO:0000256" key="1">
    <source>
        <dbReference type="SAM" id="Phobius"/>
    </source>
</evidence>
<protein>
    <submittedName>
        <fullName evidence="2">Uncharacterized protein</fullName>
    </submittedName>
</protein>
<dbReference type="EMBL" id="JAWRVE010000156">
    <property type="protein sequence ID" value="KAL1852814.1"/>
    <property type="molecule type" value="Genomic_DNA"/>
</dbReference>
<reference evidence="2 3" key="1">
    <citation type="journal article" date="2024" name="IMA Fungus">
        <title>IMA Genome - F19 : A genome assembly and annotation guide to empower mycologists, including annotated draft genome sequences of Ceratocystis pirilliformis, Diaporthe australafricana, Fusarium ophioides, Paecilomyces lecythidis, and Sporothrix stenoceras.</title>
        <authorList>
            <person name="Aylward J."/>
            <person name="Wilson A.M."/>
            <person name="Visagie C.M."/>
            <person name="Spraker J."/>
            <person name="Barnes I."/>
            <person name="Buitendag C."/>
            <person name="Ceriani C."/>
            <person name="Del Mar Angel L."/>
            <person name="du Plessis D."/>
            <person name="Fuchs T."/>
            <person name="Gasser K."/>
            <person name="Kramer D."/>
            <person name="Li W."/>
            <person name="Munsamy K."/>
            <person name="Piso A."/>
            <person name="Price J.L."/>
            <person name="Sonnekus B."/>
            <person name="Thomas C."/>
            <person name="van der Nest A."/>
            <person name="van Dijk A."/>
            <person name="van Heerden A."/>
            <person name="van Vuuren N."/>
            <person name="Yilmaz N."/>
            <person name="Duong T.A."/>
            <person name="van der Merwe N.A."/>
            <person name="Wingfield M.J."/>
            <person name="Wingfield B.D."/>
        </authorList>
    </citation>
    <scope>NUCLEOTIDE SEQUENCE [LARGE SCALE GENOMIC DNA]</scope>
    <source>
        <strain evidence="2 3">CMW 18300</strain>
    </source>
</reference>